<sequence length="151" mass="16493">FLVAAVIIIFAASRVGAQEKASGAASVSSQEVISLNVTQMDLQDVLRLMAEKANLNIIISKEVSGTVTLRLKNVDLWQALGAILETNGFTYGEEKGIIRVVKLGEVTEEKPMLVTEVIPLKNAQAEEMKKASEHLVSYFLFSTFYFPTLSA</sequence>
<dbReference type="EMBL" id="BARV01016940">
    <property type="protein sequence ID" value="GAI31897.1"/>
    <property type="molecule type" value="Genomic_DNA"/>
</dbReference>
<dbReference type="Pfam" id="PF21305">
    <property type="entry name" value="type_II_gspD_N0"/>
    <property type="match status" value="1"/>
</dbReference>
<dbReference type="PANTHER" id="PTHR30332:SF17">
    <property type="entry name" value="TYPE IV PILIATION SYSTEM PROTEIN DR_0774-RELATED"/>
    <property type="match status" value="1"/>
</dbReference>
<protein>
    <recommendedName>
        <fullName evidence="1">GspD-like N0 domain-containing protein</fullName>
    </recommendedName>
</protein>
<reference evidence="2" key="1">
    <citation type="journal article" date="2014" name="Front. Microbiol.">
        <title>High frequency of phylogenetically diverse reductive dehalogenase-homologous genes in deep subseafloor sedimentary metagenomes.</title>
        <authorList>
            <person name="Kawai M."/>
            <person name="Futagami T."/>
            <person name="Toyoda A."/>
            <person name="Takaki Y."/>
            <person name="Nishi S."/>
            <person name="Hori S."/>
            <person name="Arai W."/>
            <person name="Tsubouchi T."/>
            <person name="Morono Y."/>
            <person name="Uchiyama I."/>
            <person name="Ito T."/>
            <person name="Fujiyama A."/>
            <person name="Inagaki F."/>
            <person name="Takami H."/>
        </authorList>
    </citation>
    <scope>NUCLEOTIDE SEQUENCE</scope>
    <source>
        <strain evidence="2">Expedition CK06-06</strain>
    </source>
</reference>
<name>X1MJR5_9ZZZZ</name>
<dbReference type="AlphaFoldDB" id="X1MJR5"/>
<feature type="domain" description="GspD-like N0" evidence="1">
    <location>
        <begin position="35"/>
        <end position="100"/>
    </location>
</feature>
<accession>X1MJR5</accession>
<evidence type="ECO:0000259" key="1">
    <source>
        <dbReference type="Pfam" id="PF21305"/>
    </source>
</evidence>
<dbReference type="InterPro" id="IPR050810">
    <property type="entry name" value="Bact_Secretion_Sys_Channel"/>
</dbReference>
<proteinExistence type="predicted"/>
<evidence type="ECO:0000313" key="2">
    <source>
        <dbReference type="EMBL" id="GAI31897.1"/>
    </source>
</evidence>
<dbReference type="GO" id="GO:0009306">
    <property type="term" value="P:protein secretion"/>
    <property type="evidence" value="ECO:0007669"/>
    <property type="project" value="TreeGrafter"/>
</dbReference>
<organism evidence="2">
    <name type="scientific">marine sediment metagenome</name>
    <dbReference type="NCBI Taxonomy" id="412755"/>
    <lineage>
        <taxon>unclassified sequences</taxon>
        <taxon>metagenomes</taxon>
        <taxon>ecological metagenomes</taxon>
    </lineage>
</organism>
<feature type="non-terminal residue" evidence="2">
    <location>
        <position position="1"/>
    </location>
</feature>
<dbReference type="InterPro" id="IPR049371">
    <property type="entry name" value="GspD-like_N0"/>
</dbReference>
<dbReference type="Gene3D" id="3.30.1370.130">
    <property type="match status" value="1"/>
</dbReference>
<dbReference type="GO" id="GO:0015627">
    <property type="term" value="C:type II protein secretion system complex"/>
    <property type="evidence" value="ECO:0007669"/>
    <property type="project" value="TreeGrafter"/>
</dbReference>
<comment type="caution">
    <text evidence="2">The sequence shown here is derived from an EMBL/GenBank/DDBJ whole genome shotgun (WGS) entry which is preliminary data.</text>
</comment>
<dbReference type="PANTHER" id="PTHR30332">
    <property type="entry name" value="PROBABLE GENERAL SECRETION PATHWAY PROTEIN D"/>
    <property type="match status" value="1"/>
</dbReference>
<gene>
    <name evidence="2" type="ORF">S06H3_28959</name>
</gene>